<dbReference type="Proteomes" id="UP000221165">
    <property type="component" value="Unassembled WGS sequence"/>
</dbReference>
<evidence type="ECO:0000313" key="2">
    <source>
        <dbReference type="Proteomes" id="UP000221165"/>
    </source>
</evidence>
<comment type="caution">
    <text evidence="1">The sequence shown here is derived from an EMBL/GenBank/DDBJ whole genome shotgun (WGS) entry which is preliminary data.</text>
</comment>
<evidence type="ECO:0000313" key="1">
    <source>
        <dbReference type="EMBL" id="PHJ19163.1"/>
    </source>
</evidence>
<name>A0A2C6KSF3_9APIC</name>
<sequence length="114" mass="12085">MWGHSSNHKLIFTAAAEGICETATQPGVAIRSGLKSSCCRARLIFSMLNLKITEVALGSDTTIVVTGDGDQAHQNLRELAATGSGQEQGEDVFRQTGRESLQLSAPRVITAADL</sequence>
<dbReference type="AlphaFoldDB" id="A0A2C6KSF3"/>
<feature type="non-terminal residue" evidence="1">
    <location>
        <position position="114"/>
    </location>
</feature>
<accession>A0A2C6KSF3</accession>
<dbReference type="OrthoDB" id="346274at2759"/>
<dbReference type="VEuPathDB" id="ToxoDB:CSUI_007011"/>
<dbReference type="GeneID" id="94430372"/>
<proteinExistence type="predicted"/>
<organism evidence="1 2">
    <name type="scientific">Cystoisospora suis</name>
    <dbReference type="NCBI Taxonomy" id="483139"/>
    <lineage>
        <taxon>Eukaryota</taxon>
        <taxon>Sar</taxon>
        <taxon>Alveolata</taxon>
        <taxon>Apicomplexa</taxon>
        <taxon>Conoidasida</taxon>
        <taxon>Coccidia</taxon>
        <taxon>Eucoccidiorida</taxon>
        <taxon>Eimeriorina</taxon>
        <taxon>Sarcocystidae</taxon>
        <taxon>Cystoisospora</taxon>
    </lineage>
</organism>
<gene>
    <name evidence="1" type="ORF">CSUI_007011</name>
</gene>
<dbReference type="RefSeq" id="XP_067920865.1">
    <property type="nucleotide sequence ID" value="XM_068067161.1"/>
</dbReference>
<dbReference type="EMBL" id="MIGC01003606">
    <property type="protein sequence ID" value="PHJ19163.1"/>
    <property type="molecule type" value="Genomic_DNA"/>
</dbReference>
<protein>
    <submittedName>
        <fullName evidence="1">Regulator of chromosome condensation repeat-containing protein</fullName>
    </submittedName>
</protein>
<keyword evidence="2" id="KW-1185">Reference proteome</keyword>
<reference evidence="1 2" key="1">
    <citation type="journal article" date="2017" name="Int. J. Parasitol.">
        <title>The genome of the protozoan parasite Cystoisospora suis and a reverse vaccinology approach to identify vaccine candidates.</title>
        <authorList>
            <person name="Palmieri N."/>
            <person name="Shrestha A."/>
            <person name="Ruttkowski B."/>
            <person name="Beck T."/>
            <person name="Vogl C."/>
            <person name="Tomley F."/>
            <person name="Blake D.P."/>
            <person name="Joachim A."/>
        </authorList>
    </citation>
    <scope>NUCLEOTIDE SEQUENCE [LARGE SCALE GENOMIC DNA]</scope>
    <source>
        <strain evidence="1 2">Wien I</strain>
    </source>
</reference>